<dbReference type="KEGG" id="nvi:116416522"/>
<evidence type="ECO:0000256" key="4">
    <source>
        <dbReference type="ARBA" id="ARBA00022833"/>
    </source>
</evidence>
<evidence type="ECO:0000256" key="2">
    <source>
        <dbReference type="ARBA" id="ARBA00022723"/>
    </source>
</evidence>
<dbReference type="RefSeq" id="XP_031781166.1">
    <property type="nucleotide sequence ID" value="XM_031925306.2"/>
</dbReference>
<evidence type="ECO:0000256" key="5">
    <source>
        <dbReference type="ARBA" id="ARBA00023242"/>
    </source>
</evidence>
<dbReference type="PANTHER" id="PTHR46481:SF10">
    <property type="entry name" value="ZINC FINGER BED DOMAIN-CONTAINING PROTEIN 39"/>
    <property type="match status" value="1"/>
</dbReference>
<dbReference type="GO" id="GO:0005634">
    <property type="term" value="C:nucleus"/>
    <property type="evidence" value="ECO:0007669"/>
    <property type="project" value="UniProtKB-SubCell"/>
</dbReference>
<name>A0A7M7Q3T8_NASVI</name>
<keyword evidence="5" id="KW-0539">Nucleus</keyword>
<evidence type="ECO:0000313" key="7">
    <source>
        <dbReference type="EnsemblMetazoa" id="XP_031781166"/>
    </source>
</evidence>
<dbReference type="GO" id="GO:0008270">
    <property type="term" value="F:zinc ion binding"/>
    <property type="evidence" value="ECO:0007669"/>
    <property type="project" value="UniProtKB-KW"/>
</dbReference>
<feature type="region of interest" description="Disordered" evidence="6">
    <location>
        <begin position="1"/>
        <end position="34"/>
    </location>
</feature>
<dbReference type="AlphaFoldDB" id="A0A7M7Q3T8"/>
<dbReference type="EnsemblMetazoa" id="XM_031925306">
    <property type="protein sequence ID" value="XP_031781166"/>
    <property type="gene ID" value="LOC116416522"/>
</dbReference>
<reference evidence="7" key="1">
    <citation type="submission" date="2021-01" db="UniProtKB">
        <authorList>
            <consortium name="EnsemblMetazoa"/>
        </authorList>
    </citation>
    <scope>IDENTIFICATION</scope>
</reference>
<comment type="subcellular location">
    <subcellularLocation>
        <location evidence="1">Nucleus</location>
    </subcellularLocation>
</comment>
<keyword evidence="2" id="KW-0479">Metal-binding</keyword>
<dbReference type="OrthoDB" id="7699906at2759"/>
<dbReference type="Proteomes" id="UP000002358">
    <property type="component" value="Unassembled WGS sequence"/>
</dbReference>
<protein>
    <recommendedName>
        <fullName evidence="9">Transposase</fullName>
    </recommendedName>
</protein>
<evidence type="ECO:0000256" key="1">
    <source>
        <dbReference type="ARBA" id="ARBA00004123"/>
    </source>
</evidence>
<dbReference type="InterPro" id="IPR052035">
    <property type="entry name" value="ZnF_BED_domain_contain"/>
</dbReference>
<feature type="compositionally biased region" description="Basic and acidic residues" evidence="6">
    <location>
        <begin position="20"/>
        <end position="29"/>
    </location>
</feature>
<evidence type="ECO:0000313" key="8">
    <source>
        <dbReference type="Proteomes" id="UP000002358"/>
    </source>
</evidence>
<dbReference type="InParanoid" id="A0A7M7Q3T8"/>
<organism evidence="7 8">
    <name type="scientific">Nasonia vitripennis</name>
    <name type="common">Parasitic wasp</name>
    <dbReference type="NCBI Taxonomy" id="7425"/>
    <lineage>
        <taxon>Eukaryota</taxon>
        <taxon>Metazoa</taxon>
        <taxon>Ecdysozoa</taxon>
        <taxon>Arthropoda</taxon>
        <taxon>Hexapoda</taxon>
        <taxon>Insecta</taxon>
        <taxon>Pterygota</taxon>
        <taxon>Neoptera</taxon>
        <taxon>Endopterygota</taxon>
        <taxon>Hymenoptera</taxon>
        <taxon>Apocrita</taxon>
        <taxon>Proctotrupomorpha</taxon>
        <taxon>Chalcidoidea</taxon>
        <taxon>Pteromalidae</taxon>
        <taxon>Pteromalinae</taxon>
        <taxon>Nasonia</taxon>
    </lineage>
</organism>
<accession>A0A7M7Q3T8</accession>
<evidence type="ECO:0000256" key="6">
    <source>
        <dbReference type="SAM" id="MobiDB-lite"/>
    </source>
</evidence>
<sequence length="197" mass="22235">MLTATSPNPNENDSLNNYPKQEDETHDGTGPKSIKLSQKIEEKLPGSIKSTNSKQFKVNTLFENQQSFNDGDKANGMLNRIFFMIAKDQMPYSCVEKIGLRTLLNYAAPHYKIPCRTTIAQKMEAKYACISNIVKEDLSKVKYITLTADAWSDTLNNVGYLGVTCLFIHNYGLQSINIGVTELNDYHTSENLKNWLL</sequence>
<keyword evidence="4" id="KW-0862">Zinc</keyword>
<dbReference type="PANTHER" id="PTHR46481">
    <property type="entry name" value="ZINC FINGER BED DOMAIN-CONTAINING PROTEIN 4"/>
    <property type="match status" value="1"/>
</dbReference>
<dbReference type="SMR" id="A0A7M7Q3T8"/>
<proteinExistence type="predicted"/>
<dbReference type="SUPFAM" id="SSF140996">
    <property type="entry name" value="Hermes dimerisation domain"/>
    <property type="match status" value="1"/>
</dbReference>
<keyword evidence="3" id="KW-0863">Zinc-finger</keyword>
<dbReference type="GeneID" id="116416522"/>
<feature type="compositionally biased region" description="Polar residues" evidence="6">
    <location>
        <begin position="1"/>
        <end position="19"/>
    </location>
</feature>
<evidence type="ECO:0000256" key="3">
    <source>
        <dbReference type="ARBA" id="ARBA00022771"/>
    </source>
</evidence>
<evidence type="ECO:0008006" key="9">
    <source>
        <dbReference type="Google" id="ProtNLM"/>
    </source>
</evidence>
<keyword evidence="8" id="KW-1185">Reference proteome</keyword>